<keyword evidence="1" id="KW-0472">Membrane</keyword>
<keyword evidence="3" id="KW-1185">Reference proteome</keyword>
<sequence length="42" mass="4641">MESTNFPVRRLSLAYLLIRSNVAASVVGTSLLCQLFLHSSDM</sequence>
<keyword evidence="1" id="KW-1133">Transmembrane helix</keyword>
<dbReference type="EMBL" id="CM035419">
    <property type="protein sequence ID" value="KAH7416385.1"/>
    <property type="molecule type" value="Genomic_DNA"/>
</dbReference>
<protein>
    <submittedName>
        <fullName evidence="2">Uncharacterized protein</fullName>
    </submittedName>
</protein>
<name>A0A8T2TDY3_CERRI</name>
<evidence type="ECO:0000313" key="2">
    <source>
        <dbReference type="EMBL" id="KAH7416385.1"/>
    </source>
</evidence>
<organism evidence="2 3">
    <name type="scientific">Ceratopteris richardii</name>
    <name type="common">Triangle waterfern</name>
    <dbReference type="NCBI Taxonomy" id="49495"/>
    <lineage>
        <taxon>Eukaryota</taxon>
        <taxon>Viridiplantae</taxon>
        <taxon>Streptophyta</taxon>
        <taxon>Embryophyta</taxon>
        <taxon>Tracheophyta</taxon>
        <taxon>Polypodiopsida</taxon>
        <taxon>Polypodiidae</taxon>
        <taxon>Polypodiales</taxon>
        <taxon>Pteridineae</taxon>
        <taxon>Pteridaceae</taxon>
        <taxon>Parkerioideae</taxon>
        <taxon>Ceratopteris</taxon>
    </lineage>
</organism>
<evidence type="ECO:0000256" key="1">
    <source>
        <dbReference type="SAM" id="Phobius"/>
    </source>
</evidence>
<dbReference type="Proteomes" id="UP000825935">
    <property type="component" value="Chromosome 14"/>
</dbReference>
<dbReference type="AlphaFoldDB" id="A0A8T2TDY3"/>
<gene>
    <name evidence="2" type="ORF">KP509_14G089100</name>
</gene>
<keyword evidence="1" id="KW-0812">Transmembrane</keyword>
<proteinExistence type="predicted"/>
<reference evidence="2" key="1">
    <citation type="submission" date="2021-08" db="EMBL/GenBank/DDBJ databases">
        <title>WGS assembly of Ceratopteris richardii.</title>
        <authorList>
            <person name="Marchant D.B."/>
            <person name="Chen G."/>
            <person name="Jenkins J."/>
            <person name="Shu S."/>
            <person name="Leebens-Mack J."/>
            <person name="Grimwood J."/>
            <person name="Schmutz J."/>
            <person name="Soltis P."/>
            <person name="Soltis D."/>
            <person name="Chen Z.-H."/>
        </authorList>
    </citation>
    <scope>NUCLEOTIDE SEQUENCE</scope>
    <source>
        <strain evidence="2">Whitten #5841</strain>
        <tissue evidence="2">Leaf</tissue>
    </source>
</reference>
<evidence type="ECO:0000313" key="3">
    <source>
        <dbReference type="Proteomes" id="UP000825935"/>
    </source>
</evidence>
<accession>A0A8T2TDY3</accession>
<comment type="caution">
    <text evidence="2">The sequence shown here is derived from an EMBL/GenBank/DDBJ whole genome shotgun (WGS) entry which is preliminary data.</text>
</comment>
<feature type="transmembrane region" description="Helical" evidence="1">
    <location>
        <begin position="12"/>
        <end position="37"/>
    </location>
</feature>